<evidence type="ECO:0000259" key="1">
    <source>
        <dbReference type="PROSITE" id="PS50879"/>
    </source>
</evidence>
<dbReference type="PANTHER" id="PTHR47723">
    <property type="entry name" value="OS05G0353850 PROTEIN"/>
    <property type="match status" value="1"/>
</dbReference>
<name>A0ABD2XZX6_9GENT</name>
<organism evidence="2 3">
    <name type="scientific">Cinchona calisaya</name>
    <dbReference type="NCBI Taxonomy" id="153742"/>
    <lineage>
        <taxon>Eukaryota</taxon>
        <taxon>Viridiplantae</taxon>
        <taxon>Streptophyta</taxon>
        <taxon>Embryophyta</taxon>
        <taxon>Tracheophyta</taxon>
        <taxon>Spermatophyta</taxon>
        <taxon>Magnoliopsida</taxon>
        <taxon>eudicotyledons</taxon>
        <taxon>Gunneridae</taxon>
        <taxon>Pentapetalae</taxon>
        <taxon>asterids</taxon>
        <taxon>lamiids</taxon>
        <taxon>Gentianales</taxon>
        <taxon>Rubiaceae</taxon>
        <taxon>Cinchonoideae</taxon>
        <taxon>Cinchoneae</taxon>
        <taxon>Cinchona</taxon>
    </lineage>
</organism>
<dbReference type="PROSITE" id="PS50879">
    <property type="entry name" value="RNASE_H_1"/>
    <property type="match status" value="1"/>
</dbReference>
<evidence type="ECO:0000313" key="3">
    <source>
        <dbReference type="Proteomes" id="UP001630127"/>
    </source>
</evidence>
<dbReference type="Proteomes" id="UP001630127">
    <property type="component" value="Unassembled WGS sequence"/>
</dbReference>
<feature type="domain" description="RNase H type-1" evidence="1">
    <location>
        <begin position="58"/>
        <end position="108"/>
    </location>
</feature>
<sequence>MTIGDGVIHLMAFHTSESYSLALDKAAAEFFFLGPYSKSAPAHHTLYQEIFIAWQHPPDSTFKLNTDSASFGNPGPAGAGGVFRDQWGDWVFGFSTTVGFATNSLAEA</sequence>
<comment type="caution">
    <text evidence="2">The sequence shown here is derived from an EMBL/GenBank/DDBJ whole genome shotgun (WGS) entry which is preliminary data.</text>
</comment>
<dbReference type="InterPro" id="IPR002156">
    <property type="entry name" value="RNaseH_domain"/>
</dbReference>
<dbReference type="InterPro" id="IPR053151">
    <property type="entry name" value="RNase_H-like"/>
</dbReference>
<reference evidence="2 3" key="1">
    <citation type="submission" date="2024-11" db="EMBL/GenBank/DDBJ databases">
        <title>A near-complete genome assembly of Cinchona calisaya.</title>
        <authorList>
            <person name="Lian D.C."/>
            <person name="Zhao X.W."/>
            <person name="Wei L."/>
        </authorList>
    </citation>
    <scope>NUCLEOTIDE SEQUENCE [LARGE SCALE GENOMIC DNA]</scope>
    <source>
        <tissue evidence="2">Nenye</tissue>
    </source>
</reference>
<accession>A0ABD2XZX6</accession>
<dbReference type="PANTHER" id="PTHR47723:SF19">
    <property type="entry name" value="POLYNUCLEOTIDYL TRANSFERASE, RIBONUCLEASE H-LIKE SUPERFAMILY PROTEIN"/>
    <property type="match status" value="1"/>
</dbReference>
<dbReference type="Gene3D" id="3.30.420.10">
    <property type="entry name" value="Ribonuclease H-like superfamily/Ribonuclease H"/>
    <property type="match status" value="1"/>
</dbReference>
<dbReference type="InterPro" id="IPR012337">
    <property type="entry name" value="RNaseH-like_sf"/>
</dbReference>
<proteinExistence type="predicted"/>
<gene>
    <name evidence="2" type="ORF">ACH5RR_038623</name>
</gene>
<dbReference type="AlphaFoldDB" id="A0ABD2XZX6"/>
<dbReference type="InterPro" id="IPR036397">
    <property type="entry name" value="RNaseH_sf"/>
</dbReference>
<dbReference type="EMBL" id="JBJUIK010000016">
    <property type="protein sequence ID" value="KAL3499530.1"/>
    <property type="molecule type" value="Genomic_DNA"/>
</dbReference>
<protein>
    <recommendedName>
        <fullName evidence="1">RNase H type-1 domain-containing protein</fullName>
    </recommendedName>
</protein>
<evidence type="ECO:0000313" key="2">
    <source>
        <dbReference type="EMBL" id="KAL3499530.1"/>
    </source>
</evidence>
<dbReference type="SUPFAM" id="SSF53098">
    <property type="entry name" value="Ribonuclease H-like"/>
    <property type="match status" value="1"/>
</dbReference>
<keyword evidence="3" id="KW-1185">Reference proteome</keyword>